<keyword evidence="5" id="KW-1185">Reference proteome</keyword>
<proteinExistence type="predicted"/>
<keyword evidence="1" id="KW-0732">Signal</keyword>
<dbReference type="CDD" id="cd23509">
    <property type="entry name" value="Gnk2-like"/>
    <property type="match status" value="2"/>
</dbReference>
<evidence type="ECO:0000256" key="2">
    <source>
        <dbReference type="ARBA" id="ARBA00022737"/>
    </source>
</evidence>
<feature type="domain" description="Gnk2-homologous" evidence="3">
    <location>
        <begin position="114"/>
        <end position="228"/>
    </location>
</feature>
<dbReference type="PANTHER" id="PTHR32099">
    <property type="entry name" value="CYSTEINE-RICH REPEAT SECRETORY PROTEIN"/>
    <property type="match status" value="1"/>
</dbReference>
<dbReference type="Pfam" id="PF01657">
    <property type="entry name" value="Stress-antifung"/>
    <property type="match status" value="2"/>
</dbReference>
<dbReference type="FunFam" id="3.30.430.20:FF:000003">
    <property type="entry name" value="Cysteine-rich RLK (RECEPTOR-like protein kinase) 10"/>
    <property type="match status" value="1"/>
</dbReference>
<dbReference type="Proteomes" id="UP000886595">
    <property type="component" value="Unassembled WGS sequence"/>
</dbReference>
<dbReference type="Gene3D" id="3.30.430.20">
    <property type="entry name" value="Gnk2 domain, C-X8-C-X2-C motif"/>
    <property type="match status" value="2"/>
</dbReference>
<evidence type="ECO:0000313" key="5">
    <source>
        <dbReference type="Proteomes" id="UP000886595"/>
    </source>
</evidence>
<accession>A0A8X7V5E6</accession>
<dbReference type="EMBL" id="JAAMPC010000007">
    <property type="protein sequence ID" value="KAG2302924.1"/>
    <property type="molecule type" value="Genomic_DNA"/>
</dbReference>
<sequence length="263" mass="29480">MSQPQHMHTFCNKLSENFTQASTYKSNRETLLSSLRDRSSLGTYSNATIGASPDTVHGMYLCRGDITKTSCSDCIKTATLEIAKNCTYQKEAVIYYEECMVRYSDVSFSKVVDSTPYVAKYSNVSFTSLLFAFRRVLSDKVEQLIILTASKSSLSSSTPYYFRDRTQVNQLESYPLDTMVQCSPDLDPGNCGVCLRLAVKEMTECCNNARWAHIFLPKCLLKYDTTGLQSGSSSIKAIKGEHNSVALDGYICLHVNILWFCSF</sequence>
<name>A0A8X7V5E6_BRACI</name>
<dbReference type="OrthoDB" id="688481at2759"/>
<protein>
    <recommendedName>
        <fullName evidence="3">Gnk2-homologous domain-containing protein</fullName>
    </recommendedName>
</protein>
<feature type="domain" description="Gnk2-homologous" evidence="3">
    <location>
        <begin position="6"/>
        <end position="108"/>
    </location>
</feature>
<reference evidence="4 5" key="1">
    <citation type="submission" date="2020-02" db="EMBL/GenBank/DDBJ databases">
        <authorList>
            <person name="Ma Q."/>
            <person name="Huang Y."/>
            <person name="Song X."/>
            <person name="Pei D."/>
        </authorList>
    </citation>
    <scope>NUCLEOTIDE SEQUENCE [LARGE SCALE GENOMIC DNA]</scope>
    <source>
        <strain evidence="4">Sxm20200214</strain>
        <tissue evidence="4">Leaf</tissue>
    </source>
</reference>
<gene>
    <name evidence="4" type="ORF">Bca52824_031575</name>
</gene>
<dbReference type="PANTHER" id="PTHR32099:SF29">
    <property type="entry name" value="CYSTEINE-RICH REPEAT SECRETORY PROTEIN 8"/>
    <property type="match status" value="1"/>
</dbReference>
<keyword evidence="2" id="KW-0677">Repeat</keyword>
<dbReference type="InterPro" id="IPR002902">
    <property type="entry name" value="GNK2"/>
</dbReference>
<dbReference type="PROSITE" id="PS51473">
    <property type="entry name" value="GNK2"/>
    <property type="match status" value="2"/>
</dbReference>
<dbReference type="InterPro" id="IPR038408">
    <property type="entry name" value="GNK2_sf"/>
</dbReference>
<evidence type="ECO:0000259" key="3">
    <source>
        <dbReference type="PROSITE" id="PS51473"/>
    </source>
</evidence>
<evidence type="ECO:0000256" key="1">
    <source>
        <dbReference type="ARBA" id="ARBA00022729"/>
    </source>
</evidence>
<dbReference type="AlphaFoldDB" id="A0A8X7V5E6"/>
<organism evidence="4 5">
    <name type="scientific">Brassica carinata</name>
    <name type="common">Ethiopian mustard</name>
    <name type="synonym">Abyssinian cabbage</name>
    <dbReference type="NCBI Taxonomy" id="52824"/>
    <lineage>
        <taxon>Eukaryota</taxon>
        <taxon>Viridiplantae</taxon>
        <taxon>Streptophyta</taxon>
        <taxon>Embryophyta</taxon>
        <taxon>Tracheophyta</taxon>
        <taxon>Spermatophyta</taxon>
        <taxon>Magnoliopsida</taxon>
        <taxon>eudicotyledons</taxon>
        <taxon>Gunneridae</taxon>
        <taxon>Pentapetalae</taxon>
        <taxon>rosids</taxon>
        <taxon>malvids</taxon>
        <taxon>Brassicales</taxon>
        <taxon>Brassicaceae</taxon>
        <taxon>Brassiceae</taxon>
        <taxon>Brassica</taxon>
    </lineage>
</organism>
<comment type="caution">
    <text evidence="4">The sequence shown here is derived from an EMBL/GenBank/DDBJ whole genome shotgun (WGS) entry which is preliminary data.</text>
</comment>
<evidence type="ECO:0000313" key="4">
    <source>
        <dbReference type="EMBL" id="KAG2302924.1"/>
    </source>
</evidence>